<evidence type="ECO:0000313" key="6">
    <source>
        <dbReference type="EMBL" id="BBO72015.1"/>
    </source>
</evidence>
<proteinExistence type="predicted"/>
<sequence>MAGDKLTRAWYALHTKSRFENVVNEGLERKTLDVFLPKITVKSRRRDRHKMIRVPLFPGYVFVRTDLNPYEHIEILKTTGAVRLIGSTRGPVPIADGTIASLKIMVSTDGEVITGTRFKKGDRVMVISGPFAGVTGIFSSYRGDGRVIVNIEALGQFAAVNVDAADVEKLPEILS</sequence>
<keyword evidence="3" id="KW-0804">Transcription</keyword>
<feature type="domain" description="KOW" evidence="5">
    <location>
        <begin position="117"/>
        <end position="144"/>
    </location>
</feature>
<dbReference type="OrthoDB" id="9790639at2"/>
<dbReference type="SMART" id="SM00739">
    <property type="entry name" value="KOW"/>
    <property type="match status" value="1"/>
</dbReference>
<accession>A0A5K7YUB0</accession>
<dbReference type="SMART" id="SM00738">
    <property type="entry name" value="NGN"/>
    <property type="match status" value="1"/>
</dbReference>
<name>A0A5K7YUB0_9BACT</name>
<evidence type="ECO:0000256" key="1">
    <source>
        <dbReference type="ARBA" id="ARBA00022814"/>
    </source>
</evidence>
<reference evidence="6 7" key="1">
    <citation type="submission" date="2019-11" db="EMBL/GenBank/DDBJ databases">
        <title>Comparative genomics of hydrocarbon-degrading Desulfosarcina strains.</title>
        <authorList>
            <person name="Watanabe M."/>
            <person name="Kojima H."/>
            <person name="Fukui M."/>
        </authorList>
    </citation>
    <scope>NUCLEOTIDE SEQUENCE [LARGE SCALE GENOMIC DNA]</scope>
    <source>
        <strain evidence="6 7">PL12</strain>
    </source>
</reference>
<dbReference type="PANTHER" id="PTHR30265">
    <property type="entry name" value="RHO-INTERACTING TRANSCRIPTION TERMINATION FACTOR NUSG"/>
    <property type="match status" value="1"/>
</dbReference>
<dbReference type="InterPro" id="IPR006645">
    <property type="entry name" value="NGN-like_dom"/>
</dbReference>
<organism evidence="6 7">
    <name type="scientific">Desulfosarcina alkanivorans</name>
    <dbReference type="NCBI Taxonomy" id="571177"/>
    <lineage>
        <taxon>Bacteria</taxon>
        <taxon>Pseudomonadati</taxon>
        <taxon>Thermodesulfobacteriota</taxon>
        <taxon>Desulfobacteria</taxon>
        <taxon>Desulfobacterales</taxon>
        <taxon>Desulfosarcinaceae</taxon>
        <taxon>Desulfosarcina</taxon>
    </lineage>
</organism>
<evidence type="ECO:0000256" key="2">
    <source>
        <dbReference type="ARBA" id="ARBA00023015"/>
    </source>
</evidence>
<dbReference type="CDD" id="cd09893">
    <property type="entry name" value="NGN_SP_TaA"/>
    <property type="match status" value="1"/>
</dbReference>
<evidence type="ECO:0000259" key="5">
    <source>
        <dbReference type="SMART" id="SM00739"/>
    </source>
</evidence>
<dbReference type="InterPro" id="IPR005824">
    <property type="entry name" value="KOW"/>
</dbReference>
<dbReference type="GO" id="GO:0031564">
    <property type="term" value="P:transcription antitermination"/>
    <property type="evidence" value="ECO:0007669"/>
    <property type="project" value="UniProtKB-KW"/>
</dbReference>
<keyword evidence="7" id="KW-1185">Reference proteome</keyword>
<dbReference type="GO" id="GO:0006354">
    <property type="term" value="P:DNA-templated transcription elongation"/>
    <property type="evidence" value="ECO:0007669"/>
    <property type="project" value="InterPro"/>
</dbReference>
<dbReference type="Proteomes" id="UP000427906">
    <property type="component" value="Chromosome"/>
</dbReference>
<dbReference type="InterPro" id="IPR043425">
    <property type="entry name" value="NusG-like"/>
</dbReference>
<dbReference type="InterPro" id="IPR036735">
    <property type="entry name" value="NGN_dom_sf"/>
</dbReference>
<dbReference type="RefSeq" id="WP_155319778.1">
    <property type="nucleotide sequence ID" value="NZ_AP021874.1"/>
</dbReference>
<keyword evidence="2" id="KW-0805">Transcription regulation</keyword>
<dbReference type="EMBL" id="AP021874">
    <property type="protein sequence ID" value="BBO72015.1"/>
    <property type="molecule type" value="Genomic_DNA"/>
</dbReference>
<dbReference type="AlphaFoldDB" id="A0A5K7YUB0"/>
<dbReference type="InterPro" id="IPR008991">
    <property type="entry name" value="Translation_prot_SH3-like_sf"/>
</dbReference>
<dbReference type="SUPFAM" id="SSF50104">
    <property type="entry name" value="Translation proteins SH3-like domain"/>
    <property type="match status" value="1"/>
</dbReference>
<dbReference type="PANTHER" id="PTHR30265:SF4">
    <property type="entry name" value="KOW MOTIF FAMILY PROTEIN, EXPRESSED"/>
    <property type="match status" value="1"/>
</dbReference>
<dbReference type="KEGG" id="dalk:DSCA_59450"/>
<protein>
    <submittedName>
        <fullName evidence="6">Transcription termination factor NusG domain protein</fullName>
    </submittedName>
</protein>
<dbReference type="NCBIfam" id="NF033644">
    <property type="entry name" value="antiterm_UpxY"/>
    <property type="match status" value="1"/>
</dbReference>
<feature type="domain" description="NusG-like N-terminal" evidence="4">
    <location>
        <begin position="7"/>
        <end position="106"/>
    </location>
</feature>
<dbReference type="CDD" id="cd06091">
    <property type="entry name" value="KOW_NusG"/>
    <property type="match status" value="1"/>
</dbReference>
<evidence type="ECO:0000313" key="7">
    <source>
        <dbReference type="Proteomes" id="UP000427906"/>
    </source>
</evidence>
<keyword evidence="1" id="KW-0889">Transcription antitermination</keyword>
<dbReference type="Pfam" id="PF02357">
    <property type="entry name" value="NusG"/>
    <property type="match status" value="1"/>
</dbReference>
<dbReference type="Gene3D" id="3.30.70.940">
    <property type="entry name" value="NusG, N-terminal domain"/>
    <property type="match status" value="1"/>
</dbReference>
<dbReference type="SUPFAM" id="SSF82679">
    <property type="entry name" value="N-utilization substance G protein NusG, N-terminal domain"/>
    <property type="match status" value="1"/>
</dbReference>
<evidence type="ECO:0000259" key="4">
    <source>
        <dbReference type="SMART" id="SM00738"/>
    </source>
</evidence>
<gene>
    <name evidence="6" type="ORF">DSCA_59450</name>
</gene>
<evidence type="ECO:0000256" key="3">
    <source>
        <dbReference type="ARBA" id="ARBA00023163"/>
    </source>
</evidence>